<dbReference type="InterPro" id="IPR042246">
    <property type="entry name" value="ZCCHC9"/>
</dbReference>
<evidence type="ECO:0000256" key="1">
    <source>
        <dbReference type="ARBA" id="ARBA00022664"/>
    </source>
</evidence>
<dbReference type="InterPro" id="IPR036812">
    <property type="entry name" value="NAD(P)_OxRdtase_dom_sf"/>
</dbReference>
<organism evidence="5 6">
    <name type="scientific">Panaeolus cyanescens</name>
    <dbReference type="NCBI Taxonomy" id="181874"/>
    <lineage>
        <taxon>Eukaryota</taxon>
        <taxon>Fungi</taxon>
        <taxon>Dikarya</taxon>
        <taxon>Basidiomycota</taxon>
        <taxon>Agaricomycotina</taxon>
        <taxon>Agaricomycetes</taxon>
        <taxon>Agaricomycetidae</taxon>
        <taxon>Agaricales</taxon>
        <taxon>Agaricineae</taxon>
        <taxon>Galeropsidaceae</taxon>
        <taxon>Panaeolus</taxon>
    </lineage>
</organism>
<feature type="compositionally biased region" description="Basic residues" evidence="3">
    <location>
        <begin position="53"/>
        <end position="62"/>
    </location>
</feature>
<dbReference type="InterPro" id="IPR036875">
    <property type="entry name" value="Znf_CCHC_sf"/>
</dbReference>
<protein>
    <recommendedName>
        <fullName evidence="4">CCHC-type domain-containing protein</fullName>
    </recommendedName>
</protein>
<dbReference type="PANTHER" id="PTHR46242">
    <property type="entry name" value="ZINC FINGER CCHC DOMAIN-CONTAINING PROTEIN 9 ZCCHC9"/>
    <property type="match status" value="1"/>
</dbReference>
<evidence type="ECO:0000256" key="3">
    <source>
        <dbReference type="SAM" id="MobiDB-lite"/>
    </source>
</evidence>
<dbReference type="Proteomes" id="UP000284842">
    <property type="component" value="Unassembled WGS sequence"/>
</dbReference>
<dbReference type="EMBL" id="NHTK01006112">
    <property type="protein sequence ID" value="PPQ63729.1"/>
    <property type="molecule type" value="Genomic_DNA"/>
</dbReference>
<keyword evidence="2" id="KW-0479">Metal-binding</keyword>
<dbReference type="PRINTS" id="PR00069">
    <property type="entry name" value="ALDKETRDTASE"/>
</dbReference>
<keyword evidence="2" id="KW-0862">Zinc</keyword>
<evidence type="ECO:0000313" key="5">
    <source>
        <dbReference type="EMBL" id="PPQ63729.1"/>
    </source>
</evidence>
<dbReference type="GO" id="GO:0006397">
    <property type="term" value="P:mRNA processing"/>
    <property type="evidence" value="ECO:0007669"/>
    <property type="project" value="UniProtKB-KW"/>
</dbReference>
<dbReference type="PROSITE" id="PS50158">
    <property type="entry name" value="ZF_CCHC"/>
    <property type="match status" value="1"/>
</dbReference>
<accession>A0A409VCG3</accession>
<feature type="compositionally biased region" description="Acidic residues" evidence="3">
    <location>
        <begin position="85"/>
        <end position="96"/>
    </location>
</feature>
<sequence length="635" mass="70239">MTRATNFGIKRKYVQAGFGQEDAPAEPTNQAGPSTIQASEADTSSAPVENPPAKKKRKRTPKSQRDYYVPKEPMKPKGKGKANEGGEENGEEEQTEAGDKPAMTKAEKKKKKFKDFVERKEKASEARRLKRIKDKMSSTTCFACREKGHAAKDCPTTQKADEDELGHKVQKGVGICYRCGSDRHSLSRCKKPANPNDPFPYASCFVCEGKGHLASACPQNKSKGVYPNGGSCKLCGQTTHLAKDCDVRKKGVDPIAVFGTGREAGADEDDFHTLKRRTIEVDHEVKQADKLKNLMEIKTGVHSGIVKAFGAVAAQTTKKKVTQLCIEYCVQRYSSERAALGFPKPFSPSFVPSLPGDNVPRSENNLWDRLSRKKEKTTALVLAAIRAGFNAIDTACQPKHYREDLVGAALAELQEKEGLKRENLFLQTKYTPISGQDKSKPLPYNPSNPISTQILTSCQKSLSNLHTTYIDSYLLHSPLPTLNETLEAWSTLMQLQDEGKVKMIGISNVYEVKILAALQKLRKVQVVQNRWYEGNGWDQAVFNYCKEHGIMYQSFWTLTGSPSLLSHPRLRTIASASNITPEQAVYKLAQDAGVVPLSGTTNQEHMYEDLAIETLSLSKDVGSEIQEINSLIFGV</sequence>
<feature type="region of interest" description="Disordered" evidence="3">
    <location>
        <begin position="1"/>
        <end position="123"/>
    </location>
</feature>
<dbReference type="GO" id="GO:0003676">
    <property type="term" value="F:nucleic acid binding"/>
    <property type="evidence" value="ECO:0007669"/>
    <property type="project" value="InterPro"/>
</dbReference>
<comment type="caution">
    <text evidence="5">The sequence shown here is derived from an EMBL/GenBank/DDBJ whole genome shotgun (WGS) entry which is preliminary data.</text>
</comment>
<dbReference type="GO" id="GO:0008270">
    <property type="term" value="F:zinc ion binding"/>
    <property type="evidence" value="ECO:0007669"/>
    <property type="project" value="UniProtKB-KW"/>
</dbReference>
<dbReference type="Gene3D" id="3.20.20.100">
    <property type="entry name" value="NADP-dependent oxidoreductase domain"/>
    <property type="match status" value="1"/>
</dbReference>
<reference evidence="5 6" key="1">
    <citation type="journal article" date="2018" name="Evol. Lett.">
        <title>Horizontal gene cluster transfer increased hallucinogenic mushroom diversity.</title>
        <authorList>
            <person name="Reynolds H.T."/>
            <person name="Vijayakumar V."/>
            <person name="Gluck-Thaler E."/>
            <person name="Korotkin H.B."/>
            <person name="Matheny P.B."/>
            <person name="Slot J.C."/>
        </authorList>
    </citation>
    <scope>NUCLEOTIDE SEQUENCE [LARGE SCALE GENOMIC DNA]</scope>
    <source>
        <strain evidence="5 6">2629</strain>
    </source>
</reference>
<name>A0A409VCG3_9AGAR</name>
<dbReference type="SUPFAM" id="SSF57756">
    <property type="entry name" value="Retrovirus zinc finger-like domains"/>
    <property type="match status" value="2"/>
</dbReference>
<proteinExistence type="predicted"/>
<evidence type="ECO:0000256" key="2">
    <source>
        <dbReference type="PROSITE-ProRule" id="PRU00047"/>
    </source>
</evidence>
<dbReference type="PANTHER" id="PTHR46242:SF1">
    <property type="entry name" value="ZINC FINGER CCHC DOMAIN-CONTAINING PROTEIN 9"/>
    <property type="match status" value="1"/>
</dbReference>
<feature type="domain" description="CCHC-type" evidence="4">
    <location>
        <begin position="141"/>
        <end position="155"/>
    </location>
</feature>
<evidence type="ECO:0000259" key="4">
    <source>
        <dbReference type="PROSITE" id="PS50158"/>
    </source>
</evidence>
<feature type="compositionally biased region" description="Polar residues" evidence="3">
    <location>
        <begin position="27"/>
        <end position="47"/>
    </location>
</feature>
<dbReference type="Pfam" id="PF00098">
    <property type="entry name" value="zf-CCHC"/>
    <property type="match status" value="1"/>
</dbReference>
<dbReference type="InterPro" id="IPR020471">
    <property type="entry name" value="AKR"/>
</dbReference>
<evidence type="ECO:0000313" key="6">
    <source>
        <dbReference type="Proteomes" id="UP000284842"/>
    </source>
</evidence>
<dbReference type="AlphaFoldDB" id="A0A409VCG3"/>
<dbReference type="InParanoid" id="A0A409VCG3"/>
<dbReference type="CDD" id="cd19071">
    <property type="entry name" value="AKR_AKR1-5-like"/>
    <property type="match status" value="1"/>
</dbReference>
<keyword evidence="6" id="KW-1185">Reference proteome</keyword>
<dbReference type="OrthoDB" id="5357513at2759"/>
<feature type="compositionally biased region" description="Basic and acidic residues" evidence="3">
    <location>
        <begin position="63"/>
        <end position="75"/>
    </location>
</feature>
<feature type="compositionally biased region" description="Basic and acidic residues" evidence="3">
    <location>
        <begin position="114"/>
        <end position="123"/>
    </location>
</feature>
<dbReference type="SMART" id="SM00343">
    <property type="entry name" value="ZnF_C2HC"/>
    <property type="match status" value="4"/>
</dbReference>
<keyword evidence="2" id="KW-0863">Zinc-finger</keyword>
<dbReference type="GO" id="GO:0016491">
    <property type="term" value="F:oxidoreductase activity"/>
    <property type="evidence" value="ECO:0007669"/>
    <property type="project" value="InterPro"/>
</dbReference>
<dbReference type="SUPFAM" id="SSF51430">
    <property type="entry name" value="NAD(P)-linked oxidoreductase"/>
    <property type="match status" value="1"/>
</dbReference>
<dbReference type="GO" id="GO:0005730">
    <property type="term" value="C:nucleolus"/>
    <property type="evidence" value="ECO:0007669"/>
    <property type="project" value="TreeGrafter"/>
</dbReference>
<gene>
    <name evidence="5" type="ORF">CVT24_004238</name>
</gene>
<dbReference type="STRING" id="181874.A0A409VCG3"/>
<dbReference type="InterPro" id="IPR023210">
    <property type="entry name" value="NADP_OxRdtase_dom"/>
</dbReference>
<dbReference type="Gene3D" id="4.10.60.10">
    <property type="entry name" value="Zinc finger, CCHC-type"/>
    <property type="match status" value="2"/>
</dbReference>
<dbReference type="Pfam" id="PF00248">
    <property type="entry name" value="Aldo_ket_red"/>
    <property type="match status" value="1"/>
</dbReference>
<dbReference type="InterPro" id="IPR001878">
    <property type="entry name" value="Znf_CCHC"/>
</dbReference>
<keyword evidence="1" id="KW-0507">mRNA processing</keyword>